<name>A0A9D1VHJ3_9LACO</name>
<evidence type="ECO:0000256" key="6">
    <source>
        <dbReference type="ARBA" id="ARBA00022806"/>
    </source>
</evidence>
<comment type="caution">
    <text evidence="15">The sequence shown here is derived from an EMBL/GenBank/DDBJ whole genome shotgun (WGS) entry which is preliminary data.</text>
</comment>
<evidence type="ECO:0000256" key="9">
    <source>
        <dbReference type="ARBA" id="ARBA00023235"/>
    </source>
</evidence>
<organism evidence="15 16">
    <name type="scientific">Candidatus Limosilactobacillus merdigallinarum</name>
    <dbReference type="NCBI Taxonomy" id="2838652"/>
    <lineage>
        <taxon>Bacteria</taxon>
        <taxon>Bacillati</taxon>
        <taxon>Bacillota</taxon>
        <taxon>Bacilli</taxon>
        <taxon>Lactobacillales</taxon>
        <taxon>Lactobacillaceae</taxon>
        <taxon>Limosilactobacillus</taxon>
    </lineage>
</organism>
<evidence type="ECO:0000256" key="2">
    <source>
        <dbReference type="ARBA" id="ARBA00022515"/>
    </source>
</evidence>
<evidence type="ECO:0000256" key="1">
    <source>
        <dbReference type="ARBA" id="ARBA00008428"/>
    </source>
</evidence>
<keyword evidence="4 12" id="KW-0547">Nucleotide-binding</keyword>
<keyword evidence="8 12" id="KW-0238">DNA-binding</keyword>
<evidence type="ECO:0000313" key="16">
    <source>
        <dbReference type="Proteomes" id="UP000824231"/>
    </source>
</evidence>
<dbReference type="PANTHER" id="PTHR30153:SF2">
    <property type="entry name" value="REPLICATIVE DNA HELICASE"/>
    <property type="match status" value="1"/>
</dbReference>
<dbReference type="NCBIfam" id="TIGR00665">
    <property type="entry name" value="DnaB"/>
    <property type="match status" value="1"/>
</dbReference>
<evidence type="ECO:0000256" key="13">
    <source>
        <dbReference type="SAM" id="MobiDB-lite"/>
    </source>
</evidence>
<dbReference type="InterPro" id="IPR007692">
    <property type="entry name" value="DNA_helicase_DnaB"/>
</dbReference>
<dbReference type="Pfam" id="PF03796">
    <property type="entry name" value="DnaB_C"/>
    <property type="match status" value="1"/>
</dbReference>
<dbReference type="EC" id="5.6.2.3" evidence="11 12"/>
<dbReference type="FunFam" id="1.10.860.10:FF:000001">
    <property type="entry name" value="Replicative DNA helicase"/>
    <property type="match status" value="1"/>
</dbReference>
<reference evidence="15" key="1">
    <citation type="journal article" date="2021" name="PeerJ">
        <title>Extensive microbial diversity within the chicken gut microbiome revealed by metagenomics and culture.</title>
        <authorList>
            <person name="Gilroy R."/>
            <person name="Ravi A."/>
            <person name="Getino M."/>
            <person name="Pursley I."/>
            <person name="Horton D.L."/>
            <person name="Alikhan N.F."/>
            <person name="Baker D."/>
            <person name="Gharbi K."/>
            <person name="Hall N."/>
            <person name="Watson M."/>
            <person name="Adriaenssens E.M."/>
            <person name="Foster-Nyarko E."/>
            <person name="Jarju S."/>
            <person name="Secka A."/>
            <person name="Antonio M."/>
            <person name="Oren A."/>
            <person name="Chaudhuri R.R."/>
            <person name="La Ragione R."/>
            <person name="Hildebrand F."/>
            <person name="Pallen M.J."/>
        </authorList>
    </citation>
    <scope>NUCLEOTIDE SEQUENCE</scope>
    <source>
        <strain evidence="15">ChiSxjej3B15-572</strain>
    </source>
</reference>
<dbReference type="Gene3D" id="1.10.860.10">
    <property type="entry name" value="DNAb Helicase, Chain A"/>
    <property type="match status" value="1"/>
</dbReference>
<dbReference type="SUPFAM" id="SSF48024">
    <property type="entry name" value="N-terminal domain of DnaB helicase"/>
    <property type="match status" value="1"/>
</dbReference>
<feature type="region of interest" description="Disordered" evidence="13">
    <location>
        <begin position="404"/>
        <end position="425"/>
    </location>
</feature>
<evidence type="ECO:0000313" key="15">
    <source>
        <dbReference type="EMBL" id="HIX35354.1"/>
    </source>
</evidence>
<dbReference type="Pfam" id="PF00772">
    <property type="entry name" value="DnaB"/>
    <property type="match status" value="1"/>
</dbReference>
<keyword evidence="2 12" id="KW-0639">Primosome</keyword>
<dbReference type="FunFam" id="3.40.50.300:FF:000076">
    <property type="entry name" value="Replicative DNA helicase"/>
    <property type="match status" value="1"/>
</dbReference>
<dbReference type="SUPFAM" id="SSF52540">
    <property type="entry name" value="P-loop containing nucleoside triphosphate hydrolases"/>
    <property type="match status" value="1"/>
</dbReference>
<comment type="catalytic activity">
    <reaction evidence="10 12">
        <text>ATP + H2O = ADP + phosphate + H(+)</text>
        <dbReference type="Rhea" id="RHEA:13065"/>
        <dbReference type="ChEBI" id="CHEBI:15377"/>
        <dbReference type="ChEBI" id="CHEBI:15378"/>
        <dbReference type="ChEBI" id="CHEBI:30616"/>
        <dbReference type="ChEBI" id="CHEBI:43474"/>
        <dbReference type="ChEBI" id="CHEBI:456216"/>
        <dbReference type="EC" id="5.6.2.3"/>
    </reaction>
</comment>
<proteinExistence type="inferred from homology"/>
<dbReference type="Gene3D" id="3.40.50.300">
    <property type="entry name" value="P-loop containing nucleotide triphosphate hydrolases"/>
    <property type="match status" value="1"/>
</dbReference>
<dbReference type="InterPro" id="IPR036185">
    <property type="entry name" value="DNA_heli_DnaB-like_N_sf"/>
</dbReference>
<dbReference type="GO" id="GO:1990077">
    <property type="term" value="C:primosome complex"/>
    <property type="evidence" value="ECO:0007669"/>
    <property type="project" value="UniProtKB-UniRule"/>
</dbReference>
<keyword evidence="6 12" id="KW-0347">Helicase</keyword>
<dbReference type="GO" id="GO:0043139">
    <property type="term" value="F:5'-3' DNA helicase activity"/>
    <property type="evidence" value="ECO:0007669"/>
    <property type="project" value="UniProtKB-EC"/>
</dbReference>
<dbReference type="GO" id="GO:0006269">
    <property type="term" value="P:DNA replication, synthesis of primer"/>
    <property type="evidence" value="ECO:0007669"/>
    <property type="project" value="UniProtKB-UniRule"/>
</dbReference>
<evidence type="ECO:0000256" key="10">
    <source>
        <dbReference type="ARBA" id="ARBA00048954"/>
    </source>
</evidence>
<sequence>MDNSPTINRTPPRSIEAEQAVLGSAFLTKDAIVQAMEYLEPQDFYSRKHQILFAAMIKLNERDQPIDIVSMKAELDREKQTENIGGMEYLAKLAGSVPTASDVVYYAKIVKDKSTARRLIDTATKIAGKGYEDHEDLTSLLDDAERSILNVAESSNTNELQKISDLLSQSADHIYELSKQKTDVTGLATGYPQLDKMTTGLHPDELIIVAARPAMGKTAFALNIAQNVAVKNDTSVAIFSLEMGAESLVDRMLCAEGSINANHLRTGDLTEDEWKSLWVAMGTLDRANIFIDDTPGIRVPEIRAKCRRLAKQTGNLGLIVIDYLQLIEGGNAENRQQEVSEISRQLKKLAKELQCPVIALSQLSRGVEQRQDKRPVLSDIRESGSIEQDADIVSFLYRDDYYQHEEGDDDNQKPVDTDQPSLSETEVIIDKNRSGPRGTVKLLFNKTYNKFASIDYEHQE</sequence>
<accession>A0A9D1VHJ3</accession>
<gene>
    <name evidence="15" type="primary">dnaB</name>
    <name evidence="15" type="ORF">H9856_02960</name>
</gene>
<dbReference type="GO" id="GO:0005524">
    <property type="term" value="F:ATP binding"/>
    <property type="evidence" value="ECO:0007669"/>
    <property type="project" value="UniProtKB-UniRule"/>
</dbReference>
<dbReference type="PROSITE" id="PS51199">
    <property type="entry name" value="SF4_HELICASE"/>
    <property type="match status" value="1"/>
</dbReference>
<protein>
    <recommendedName>
        <fullName evidence="11 12">Replicative DNA helicase</fullName>
        <ecNumber evidence="11 12">5.6.2.3</ecNumber>
    </recommendedName>
</protein>
<reference evidence="15" key="2">
    <citation type="submission" date="2021-04" db="EMBL/GenBank/DDBJ databases">
        <authorList>
            <person name="Gilroy R."/>
        </authorList>
    </citation>
    <scope>NUCLEOTIDE SEQUENCE</scope>
    <source>
        <strain evidence="15">ChiSxjej3B15-572</strain>
    </source>
</reference>
<dbReference type="Proteomes" id="UP000824231">
    <property type="component" value="Unassembled WGS sequence"/>
</dbReference>
<dbReference type="InterPro" id="IPR027417">
    <property type="entry name" value="P-loop_NTPase"/>
</dbReference>
<keyword evidence="3 12" id="KW-0235">DNA replication</keyword>
<evidence type="ECO:0000256" key="4">
    <source>
        <dbReference type="ARBA" id="ARBA00022741"/>
    </source>
</evidence>
<evidence type="ECO:0000256" key="7">
    <source>
        <dbReference type="ARBA" id="ARBA00022840"/>
    </source>
</evidence>
<dbReference type="PANTHER" id="PTHR30153">
    <property type="entry name" value="REPLICATIVE DNA HELICASE DNAB"/>
    <property type="match status" value="1"/>
</dbReference>
<evidence type="ECO:0000259" key="14">
    <source>
        <dbReference type="PROSITE" id="PS51199"/>
    </source>
</evidence>
<dbReference type="GO" id="GO:0005829">
    <property type="term" value="C:cytosol"/>
    <property type="evidence" value="ECO:0007669"/>
    <property type="project" value="TreeGrafter"/>
</dbReference>
<comment type="similarity">
    <text evidence="1 12">Belongs to the helicase family. DnaB subfamily.</text>
</comment>
<evidence type="ECO:0000256" key="12">
    <source>
        <dbReference type="RuleBase" id="RU362085"/>
    </source>
</evidence>
<evidence type="ECO:0000256" key="3">
    <source>
        <dbReference type="ARBA" id="ARBA00022705"/>
    </source>
</evidence>
<comment type="function">
    <text evidence="12">The main replicative DNA helicase, it participates in initiation and elongation during chromosome replication. Travels ahead of the DNA replisome, separating dsDNA into templates for DNA synthesis. A processive ATP-dependent 5'-3' DNA helicase it has DNA-dependent ATPase activity.</text>
</comment>
<dbReference type="GO" id="GO:0016787">
    <property type="term" value="F:hydrolase activity"/>
    <property type="evidence" value="ECO:0007669"/>
    <property type="project" value="UniProtKB-KW"/>
</dbReference>
<dbReference type="InterPro" id="IPR007693">
    <property type="entry name" value="DNA_helicase_DnaB-like_N"/>
</dbReference>
<keyword evidence="9" id="KW-0413">Isomerase</keyword>
<keyword evidence="7 12" id="KW-0067">ATP-binding</keyword>
<dbReference type="CDD" id="cd00984">
    <property type="entry name" value="DnaB_C"/>
    <property type="match status" value="1"/>
</dbReference>
<dbReference type="InterPro" id="IPR007694">
    <property type="entry name" value="DNA_helicase_DnaB-like_C"/>
</dbReference>
<dbReference type="GO" id="GO:0003677">
    <property type="term" value="F:DNA binding"/>
    <property type="evidence" value="ECO:0007669"/>
    <property type="project" value="UniProtKB-UniRule"/>
</dbReference>
<dbReference type="GO" id="GO:0042802">
    <property type="term" value="F:identical protein binding"/>
    <property type="evidence" value="ECO:0007669"/>
    <property type="project" value="UniProtKB-ARBA"/>
</dbReference>
<feature type="compositionally biased region" description="Basic and acidic residues" evidence="13">
    <location>
        <begin position="404"/>
        <end position="416"/>
    </location>
</feature>
<feature type="domain" description="SF4 helicase" evidence="14">
    <location>
        <begin position="180"/>
        <end position="458"/>
    </location>
</feature>
<dbReference type="EMBL" id="DXFH01000011">
    <property type="protein sequence ID" value="HIX35354.1"/>
    <property type="molecule type" value="Genomic_DNA"/>
</dbReference>
<evidence type="ECO:0000256" key="11">
    <source>
        <dbReference type="NCBIfam" id="TIGR00665"/>
    </source>
</evidence>
<evidence type="ECO:0000256" key="5">
    <source>
        <dbReference type="ARBA" id="ARBA00022801"/>
    </source>
</evidence>
<dbReference type="AlphaFoldDB" id="A0A9D1VHJ3"/>
<evidence type="ECO:0000256" key="8">
    <source>
        <dbReference type="ARBA" id="ARBA00023125"/>
    </source>
</evidence>
<dbReference type="NCBIfam" id="NF004384">
    <property type="entry name" value="PRK05748.1"/>
    <property type="match status" value="1"/>
</dbReference>
<dbReference type="InterPro" id="IPR016136">
    <property type="entry name" value="DNA_helicase_N/primase_C"/>
</dbReference>
<keyword evidence="5 12" id="KW-0378">Hydrolase</keyword>